<organism evidence="6 7">
    <name type="scientific">Halolactibacillus halophilus</name>
    <dbReference type="NCBI Taxonomy" id="306540"/>
    <lineage>
        <taxon>Bacteria</taxon>
        <taxon>Bacillati</taxon>
        <taxon>Bacillota</taxon>
        <taxon>Bacilli</taxon>
        <taxon>Bacillales</taxon>
        <taxon>Bacillaceae</taxon>
        <taxon>Halolactibacillus</taxon>
    </lineage>
</organism>
<dbReference type="InterPro" id="IPR050166">
    <property type="entry name" value="ABC_transporter_ATP-bind"/>
</dbReference>
<keyword evidence="8" id="KW-1185">Reference proteome</keyword>
<evidence type="ECO:0000313" key="6">
    <source>
        <dbReference type="EMBL" id="SFP73928.1"/>
    </source>
</evidence>
<evidence type="ECO:0000256" key="1">
    <source>
        <dbReference type="ARBA" id="ARBA00022448"/>
    </source>
</evidence>
<dbReference type="CDD" id="cd03293">
    <property type="entry name" value="ABC_NrtD_SsuB_transporters"/>
    <property type="match status" value="1"/>
</dbReference>
<dbReference type="SMART" id="SM00382">
    <property type="entry name" value="AAA"/>
    <property type="match status" value="1"/>
</dbReference>
<evidence type="ECO:0000256" key="2">
    <source>
        <dbReference type="ARBA" id="ARBA00022741"/>
    </source>
</evidence>
<reference evidence="5 8" key="2">
    <citation type="submission" date="2019-07" db="EMBL/GenBank/DDBJ databases">
        <title>Whole genome shotgun sequence of Halolactibacillus halophilus NBRC 100868.</title>
        <authorList>
            <person name="Hosoyama A."/>
            <person name="Uohara A."/>
            <person name="Ohji S."/>
            <person name="Ichikawa N."/>
        </authorList>
    </citation>
    <scope>NUCLEOTIDE SEQUENCE [LARGE SCALE GENOMIC DNA]</scope>
    <source>
        <strain evidence="5 8">NBRC 100868</strain>
    </source>
</reference>
<reference evidence="6 7" key="1">
    <citation type="submission" date="2016-10" db="EMBL/GenBank/DDBJ databases">
        <authorList>
            <person name="de Groot N.N."/>
        </authorList>
    </citation>
    <scope>NUCLEOTIDE SEQUENCE [LARGE SCALE GENOMIC DNA]</scope>
    <source>
        <strain evidence="6 7">DSM 17073</strain>
    </source>
</reference>
<evidence type="ECO:0000259" key="4">
    <source>
        <dbReference type="PROSITE" id="PS50893"/>
    </source>
</evidence>
<proteinExistence type="predicted"/>
<dbReference type="Gene3D" id="3.40.50.300">
    <property type="entry name" value="P-loop containing nucleotide triphosphate hydrolases"/>
    <property type="match status" value="1"/>
</dbReference>
<evidence type="ECO:0000313" key="5">
    <source>
        <dbReference type="EMBL" id="GEM02683.1"/>
    </source>
</evidence>
<dbReference type="InterPro" id="IPR003439">
    <property type="entry name" value="ABC_transporter-like_ATP-bd"/>
</dbReference>
<dbReference type="InterPro" id="IPR003593">
    <property type="entry name" value="AAA+_ATPase"/>
</dbReference>
<dbReference type="AlphaFoldDB" id="A0A1I5STB6"/>
<dbReference type="RefSeq" id="WP_089833805.1">
    <property type="nucleotide sequence ID" value="NZ_BJWI01000052.1"/>
</dbReference>
<evidence type="ECO:0000313" key="8">
    <source>
        <dbReference type="Proteomes" id="UP000321547"/>
    </source>
</evidence>
<feature type="domain" description="ABC transporter" evidence="4">
    <location>
        <begin position="3"/>
        <end position="227"/>
    </location>
</feature>
<keyword evidence="2" id="KW-0547">Nucleotide-binding</keyword>
<sequence length="239" mass="26666">MSLTVEQLTRTFNDVTAIQAIDLTIHEGEIICLLGKSGCGKSTLLRTLSGLDLAYEGTVSFQDTPLTGVRDEIGIVFQEPRLLPWLNVLENIRFGLKQPNQATIKRVDRFINYVGLTGKAHLYPKALSGGMSQRAAIARALVCDPEVLLLDEPFSALDHFTKLELQDLLLKIQGKYNTTMVMVTHDIDEALYLADRIVVLSSQPGTIQDIIEIDSPRPRTRTSRDLQQVKQKILTTLHI</sequence>
<dbReference type="InterPro" id="IPR017871">
    <property type="entry name" value="ABC_transporter-like_CS"/>
</dbReference>
<dbReference type="Proteomes" id="UP000242243">
    <property type="component" value="Unassembled WGS sequence"/>
</dbReference>
<dbReference type="PANTHER" id="PTHR42788:SF19">
    <property type="entry name" value="ALIPHATIC SULFONATES IMPORT ATP-BINDING PROTEIN SSUB 2"/>
    <property type="match status" value="1"/>
</dbReference>
<evidence type="ECO:0000256" key="3">
    <source>
        <dbReference type="ARBA" id="ARBA00022840"/>
    </source>
</evidence>
<dbReference type="PANTHER" id="PTHR42788">
    <property type="entry name" value="TAURINE IMPORT ATP-BINDING PROTEIN-RELATED"/>
    <property type="match status" value="1"/>
</dbReference>
<dbReference type="GO" id="GO:0005524">
    <property type="term" value="F:ATP binding"/>
    <property type="evidence" value="ECO:0007669"/>
    <property type="project" value="UniProtKB-KW"/>
</dbReference>
<accession>A0A1I5STB6</accession>
<dbReference type="PROSITE" id="PS00211">
    <property type="entry name" value="ABC_TRANSPORTER_1"/>
    <property type="match status" value="1"/>
</dbReference>
<keyword evidence="1" id="KW-0813">Transport</keyword>
<dbReference type="OrthoDB" id="9802264at2"/>
<dbReference type="InterPro" id="IPR027417">
    <property type="entry name" value="P-loop_NTPase"/>
</dbReference>
<dbReference type="STRING" id="306540.SAMN05421839_15112"/>
<dbReference type="EMBL" id="FOXC01000051">
    <property type="protein sequence ID" value="SFP73928.1"/>
    <property type="molecule type" value="Genomic_DNA"/>
</dbReference>
<evidence type="ECO:0000313" key="7">
    <source>
        <dbReference type="Proteomes" id="UP000242243"/>
    </source>
</evidence>
<dbReference type="Pfam" id="PF00005">
    <property type="entry name" value="ABC_tran"/>
    <property type="match status" value="1"/>
</dbReference>
<gene>
    <name evidence="5" type="ORF">HHA03_22150</name>
    <name evidence="6" type="ORF">SAMN05421839_15112</name>
</gene>
<dbReference type="SUPFAM" id="SSF52540">
    <property type="entry name" value="P-loop containing nucleoside triphosphate hydrolases"/>
    <property type="match status" value="1"/>
</dbReference>
<dbReference type="PROSITE" id="PS50893">
    <property type="entry name" value="ABC_TRANSPORTER_2"/>
    <property type="match status" value="1"/>
</dbReference>
<dbReference type="EMBL" id="BJWI01000052">
    <property type="protein sequence ID" value="GEM02683.1"/>
    <property type="molecule type" value="Genomic_DNA"/>
</dbReference>
<keyword evidence="3 6" id="KW-0067">ATP-binding</keyword>
<name>A0A1I5STB6_9BACI</name>
<protein>
    <submittedName>
        <fullName evidence="5">Nitrate/sulfonate/bicarbonate ABC transporter ATP-binding protein</fullName>
    </submittedName>
    <submittedName>
        <fullName evidence="6">Sulfonate transport system ATP-binding protein</fullName>
    </submittedName>
</protein>
<dbReference type="Proteomes" id="UP000321547">
    <property type="component" value="Unassembled WGS sequence"/>
</dbReference>
<dbReference type="GO" id="GO:0016887">
    <property type="term" value="F:ATP hydrolysis activity"/>
    <property type="evidence" value="ECO:0007669"/>
    <property type="project" value="InterPro"/>
</dbReference>